<proteinExistence type="predicted"/>
<comment type="caution">
    <text evidence="4">The sequence shown here is derived from an EMBL/GenBank/DDBJ whole genome shotgun (WGS) entry which is preliminary data.</text>
</comment>
<dbReference type="GO" id="GO:0032580">
    <property type="term" value="C:Golgi cisterna membrane"/>
    <property type="evidence" value="ECO:0007669"/>
    <property type="project" value="TreeGrafter"/>
</dbReference>
<dbReference type="GO" id="GO:0005801">
    <property type="term" value="C:cis-Golgi network"/>
    <property type="evidence" value="ECO:0007669"/>
    <property type="project" value="TreeGrafter"/>
</dbReference>
<sequence length="378" mass="43270">ILDLTSQLNTAHEVLAEKETLLADRDLVLATATSERVTLSRAMEQNRTLKEQLTELQDAFVQMCTIDGLSGRVEELDAIMHRLGLFMDWLQLQQLSEQSAARLCNTLSDRHSDDPVEQFAKMERRVREIIAQRDEEVATQARQNMEHLSAMKLLPSLEQWQAHQTSYEQLQAKFIACMERMSLVDDERTRLELLNTQLEMEASTFGEYVTLFTHRRAAAARRARAREQLLQRLVQDRRRLRARLHDLLGMYDESYTKLPVDSNLPTTEESDGVSDSIAKVMDNGESQVKFMTEFKNLLQEVGPSSDETESDSGFSLLDDEVVVQQDEKQHNRVSDDRKHDQSTAAPELSISPLEQLRKQALQHDCPHCQCCVGNLIEV</sequence>
<dbReference type="GO" id="GO:0007030">
    <property type="term" value="P:Golgi organization"/>
    <property type="evidence" value="ECO:0007669"/>
    <property type="project" value="TreeGrafter"/>
</dbReference>
<dbReference type="InterPro" id="IPR024858">
    <property type="entry name" value="GOLGA"/>
</dbReference>
<dbReference type="AlphaFoldDB" id="A0A8E0RWQ0"/>
<organism evidence="4 5">
    <name type="scientific">Fasciolopsis buskii</name>
    <dbReference type="NCBI Taxonomy" id="27845"/>
    <lineage>
        <taxon>Eukaryota</taxon>
        <taxon>Metazoa</taxon>
        <taxon>Spiralia</taxon>
        <taxon>Lophotrochozoa</taxon>
        <taxon>Platyhelminthes</taxon>
        <taxon>Trematoda</taxon>
        <taxon>Digenea</taxon>
        <taxon>Plagiorchiida</taxon>
        <taxon>Echinostomata</taxon>
        <taxon>Echinostomatoidea</taxon>
        <taxon>Fasciolidae</taxon>
        <taxon>Fasciolopsis</taxon>
    </lineage>
</organism>
<feature type="domain" description="Golgin subfamily A conserved" evidence="3">
    <location>
        <begin position="117"/>
        <end position="247"/>
    </location>
</feature>
<dbReference type="PANTHER" id="PTHR10881">
    <property type="entry name" value="GOLGIN SUBFAMILY A MEMBER-RELATED"/>
    <property type="match status" value="1"/>
</dbReference>
<protein>
    <submittedName>
        <fullName evidence="4">Golgin subfamily A member 2</fullName>
    </submittedName>
</protein>
<keyword evidence="5" id="KW-1185">Reference proteome</keyword>
<evidence type="ECO:0000256" key="1">
    <source>
        <dbReference type="ARBA" id="ARBA00023054"/>
    </source>
</evidence>
<accession>A0A8E0RWQ0</accession>
<dbReference type="Pfam" id="PF15070">
    <property type="entry name" value="GOLGA2L5"/>
    <property type="match status" value="2"/>
</dbReference>
<keyword evidence="1" id="KW-0175">Coiled coil</keyword>
<feature type="non-terminal residue" evidence="4">
    <location>
        <position position="1"/>
    </location>
</feature>
<name>A0A8E0RWQ0_9TREM</name>
<evidence type="ECO:0000259" key="3">
    <source>
        <dbReference type="Pfam" id="PF15070"/>
    </source>
</evidence>
<dbReference type="OrthoDB" id="6285308at2759"/>
<evidence type="ECO:0000313" key="4">
    <source>
        <dbReference type="EMBL" id="KAA0189902.1"/>
    </source>
</evidence>
<dbReference type="PANTHER" id="PTHR10881:SF46">
    <property type="entry name" value="GOLGIN SUBFAMILY A MEMBER 2"/>
    <property type="match status" value="1"/>
</dbReference>
<feature type="region of interest" description="Disordered" evidence="2">
    <location>
        <begin position="326"/>
        <end position="349"/>
    </location>
</feature>
<dbReference type="EMBL" id="LUCM01007455">
    <property type="protein sequence ID" value="KAA0189902.1"/>
    <property type="molecule type" value="Genomic_DNA"/>
</dbReference>
<dbReference type="InterPro" id="IPR043976">
    <property type="entry name" value="GOLGA_cons_dom"/>
</dbReference>
<dbReference type="Proteomes" id="UP000728185">
    <property type="component" value="Unassembled WGS sequence"/>
</dbReference>
<dbReference type="GO" id="GO:0000137">
    <property type="term" value="C:Golgi cis cisterna"/>
    <property type="evidence" value="ECO:0007669"/>
    <property type="project" value="TreeGrafter"/>
</dbReference>
<evidence type="ECO:0000313" key="5">
    <source>
        <dbReference type="Proteomes" id="UP000728185"/>
    </source>
</evidence>
<feature type="compositionally biased region" description="Basic and acidic residues" evidence="2">
    <location>
        <begin position="326"/>
        <end position="341"/>
    </location>
</feature>
<reference evidence="4" key="1">
    <citation type="submission" date="2019-05" db="EMBL/GenBank/DDBJ databases">
        <title>Annotation for the trematode Fasciolopsis buski.</title>
        <authorList>
            <person name="Choi Y.-J."/>
        </authorList>
    </citation>
    <scope>NUCLEOTIDE SEQUENCE</scope>
    <source>
        <strain evidence="4">HT</strain>
        <tissue evidence="4">Whole worm</tissue>
    </source>
</reference>
<evidence type="ECO:0000256" key="2">
    <source>
        <dbReference type="SAM" id="MobiDB-lite"/>
    </source>
</evidence>
<gene>
    <name evidence="4" type="ORF">FBUS_07523</name>
</gene>
<feature type="domain" description="Golgin subfamily A conserved" evidence="3">
    <location>
        <begin position="23"/>
        <end position="64"/>
    </location>
</feature>